<feature type="region of interest" description="Disordered" evidence="3">
    <location>
        <begin position="38"/>
        <end position="61"/>
    </location>
</feature>
<dbReference type="PANTHER" id="PTHR47235:SF1">
    <property type="entry name" value="BLR6548 PROTEIN"/>
    <property type="match status" value="1"/>
</dbReference>
<gene>
    <name evidence="6" type="ORF">I7412_18840</name>
</gene>
<name>A0A937REY6_9ACTN</name>
<dbReference type="Pfam" id="PF13458">
    <property type="entry name" value="Peripla_BP_6"/>
    <property type="match status" value="1"/>
</dbReference>
<evidence type="ECO:0000259" key="5">
    <source>
        <dbReference type="Pfam" id="PF13458"/>
    </source>
</evidence>
<evidence type="ECO:0000256" key="3">
    <source>
        <dbReference type="SAM" id="MobiDB-lite"/>
    </source>
</evidence>
<organism evidence="6 7">
    <name type="scientific">Frankia nepalensis</name>
    <dbReference type="NCBI Taxonomy" id="1836974"/>
    <lineage>
        <taxon>Bacteria</taxon>
        <taxon>Bacillati</taxon>
        <taxon>Actinomycetota</taxon>
        <taxon>Actinomycetes</taxon>
        <taxon>Frankiales</taxon>
        <taxon>Frankiaceae</taxon>
        <taxon>Frankia</taxon>
    </lineage>
</organism>
<dbReference type="AlphaFoldDB" id="A0A937REY6"/>
<dbReference type="Gene3D" id="3.40.50.2300">
    <property type="match status" value="2"/>
</dbReference>
<feature type="compositionally biased region" description="Basic residues" evidence="3">
    <location>
        <begin position="10"/>
        <end position="21"/>
    </location>
</feature>
<evidence type="ECO:0000256" key="1">
    <source>
        <dbReference type="ARBA" id="ARBA00010062"/>
    </source>
</evidence>
<dbReference type="PANTHER" id="PTHR47235">
    <property type="entry name" value="BLR6548 PROTEIN"/>
    <property type="match status" value="1"/>
</dbReference>
<comment type="similarity">
    <text evidence="1">Belongs to the leucine-binding protein family.</text>
</comment>
<evidence type="ECO:0000256" key="2">
    <source>
        <dbReference type="ARBA" id="ARBA00022729"/>
    </source>
</evidence>
<keyword evidence="7" id="KW-1185">Reference proteome</keyword>
<dbReference type="EMBL" id="JAEACQ010000218">
    <property type="protein sequence ID" value="MBL7629180.1"/>
    <property type="molecule type" value="Genomic_DNA"/>
</dbReference>
<keyword evidence="2 4" id="KW-0732">Signal</keyword>
<feature type="region of interest" description="Disordered" evidence="3">
    <location>
        <begin position="1"/>
        <end position="21"/>
    </location>
</feature>
<protein>
    <submittedName>
        <fullName evidence="6">ABC transporter substrate-binding protein</fullName>
    </submittedName>
</protein>
<feature type="domain" description="Leucine-binding protein" evidence="5">
    <location>
        <begin position="95"/>
        <end position="449"/>
    </location>
</feature>
<sequence length="476" mass="48885">MATGSPARTGRPRRDGRRGRRTVAVVAAVAALAAMSACGGSADGGSSDPGRTVDLTDFTPGPAEGWDAAGFSVDAASLKCSGAAPNPTRGITDTSVKVGGLADLTAVATSSMAGADVGAKVRFSRANDAGGVAGRAIDFIGVKDSALDPARNGQEGQALVEQDQVFAVVPTMTVFANFLDATCPQKVPFFGWGIDTAFCDTATGFGITGCLLADPPKVDATTWGLVATSILGPIAEAKTKSVAVLGLDTDASRAGVNAVVRGIRLAGIPVVYDKSPIPLSGLNDATPIINDLMTANQGRPVDLVIFPGDFASTTKVTEALQAAGYQGDTLNLVGYDPRLAGFPALDGAHTLLQFAQVEADTPALKQLVADFAKYAPEQPLTLPALAGYWSADMFVAALEATGRDLTVDTFLKKLNGGDFSYYVEDTVPETRWPLNHEATPPCFALAQLTAGKYQVDTALTCGSLLPQAAATAKPTG</sequence>
<dbReference type="Proteomes" id="UP000604475">
    <property type="component" value="Unassembled WGS sequence"/>
</dbReference>
<evidence type="ECO:0000313" key="6">
    <source>
        <dbReference type="EMBL" id="MBL7629180.1"/>
    </source>
</evidence>
<dbReference type="InterPro" id="IPR028082">
    <property type="entry name" value="Peripla_BP_I"/>
</dbReference>
<comment type="caution">
    <text evidence="6">The sequence shown here is derived from an EMBL/GenBank/DDBJ whole genome shotgun (WGS) entry which is preliminary data.</text>
</comment>
<proteinExistence type="inferred from homology"/>
<dbReference type="InterPro" id="IPR028081">
    <property type="entry name" value="Leu-bd"/>
</dbReference>
<evidence type="ECO:0000256" key="4">
    <source>
        <dbReference type="SAM" id="SignalP"/>
    </source>
</evidence>
<evidence type="ECO:0000313" key="7">
    <source>
        <dbReference type="Proteomes" id="UP000604475"/>
    </source>
</evidence>
<feature type="signal peptide" evidence="4">
    <location>
        <begin position="1"/>
        <end position="42"/>
    </location>
</feature>
<reference evidence="6" key="1">
    <citation type="submission" date="2020-12" db="EMBL/GenBank/DDBJ databases">
        <title>Genomic characterization of non-nitrogen-fixing Frankia strains.</title>
        <authorList>
            <person name="Carlos-Shanley C."/>
            <person name="Guerra T."/>
            <person name="Hahn D."/>
        </authorList>
    </citation>
    <scope>NUCLEOTIDE SEQUENCE</scope>
    <source>
        <strain evidence="6">CN6</strain>
    </source>
</reference>
<dbReference type="SUPFAM" id="SSF53822">
    <property type="entry name" value="Periplasmic binding protein-like I"/>
    <property type="match status" value="1"/>
</dbReference>
<feature type="chain" id="PRO_5037289974" evidence="4">
    <location>
        <begin position="43"/>
        <end position="476"/>
    </location>
</feature>
<accession>A0A937REY6</accession>